<dbReference type="InterPro" id="IPR000209">
    <property type="entry name" value="Peptidase_S8/S53_dom"/>
</dbReference>
<dbReference type="PROSITE" id="PS51892">
    <property type="entry name" value="SUBTILASE"/>
    <property type="match status" value="1"/>
</dbReference>
<comment type="caution">
    <text evidence="4">Lacks conserved residue(s) required for the propagation of feature annotation.</text>
</comment>
<gene>
    <name evidence="7" type="ORF">Q3M24_20840</name>
</gene>
<reference evidence="7" key="1">
    <citation type="journal article" date="2024" name="Syst. Appl. Microbiol.">
        <title>First single-strain enrichments of Electrothrix cable bacteria, description of E. aestuarii sp. nov. and E. rattekaaiensis sp. nov., and proposal of a cable bacteria taxonomy following the rules of the SeqCode.</title>
        <authorList>
            <person name="Plum-Jensen L.E."/>
            <person name="Schramm A."/>
            <person name="Marshall I.P.G."/>
        </authorList>
    </citation>
    <scope>NUCLEOTIDE SEQUENCE</scope>
    <source>
        <strain evidence="7">Rat1</strain>
    </source>
</reference>
<feature type="chain" id="PRO_5043784293" evidence="5">
    <location>
        <begin position="23"/>
        <end position="603"/>
    </location>
</feature>
<dbReference type="InterPro" id="IPR036852">
    <property type="entry name" value="Peptidase_S8/S53_dom_sf"/>
</dbReference>
<dbReference type="InterPro" id="IPR023828">
    <property type="entry name" value="Peptidase_S8_Ser-AS"/>
</dbReference>
<dbReference type="Pfam" id="PF00082">
    <property type="entry name" value="Peptidase_S8"/>
    <property type="match status" value="1"/>
</dbReference>
<evidence type="ECO:0000256" key="5">
    <source>
        <dbReference type="SAM" id="SignalP"/>
    </source>
</evidence>
<keyword evidence="1" id="KW-0645">Protease</keyword>
<dbReference type="AlphaFoldDB" id="A0AAU8LU21"/>
<keyword evidence="3" id="KW-0720">Serine protease</keyword>
<feature type="domain" description="Peptidase S8/S53" evidence="6">
    <location>
        <begin position="125"/>
        <end position="441"/>
    </location>
</feature>
<evidence type="ECO:0000256" key="4">
    <source>
        <dbReference type="PROSITE-ProRule" id="PRU01240"/>
    </source>
</evidence>
<protein>
    <submittedName>
        <fullName evidence="7">S8 family serine peptidase</fullName>
    </submittedName>
</protein>
<dbReference type="PROSITE" id="PS00138">
    <property type="entry name" value="SUBTILASE_SER"/>
    <property type="match status" value="1"/>
</dbReference>
<keyword evidence="5" id="KW-0732">Signal</keyword>
<dbReference type="Gene3D" id="3.40.50.200">
    <property type="entry name" value="Peptidase S8/S53 domain"/>
    <property type="match status" value="1"/>
</dbReference>
<dbReference type="InterPro" id="IPR008979">
    <property type="entry name" value="Galactose-bd-like_sf"/>
</dbReference>
<keyword evidence="2" id="KW-0378">Hydrolase</keyword>
<dbReference type="InterPro" id="IPR034058">
    <property type="entry name" value="TagA/B/C/D_pept_dom"/>
</dbReference>
<accession>A0AAU8LU21</accession>
<dbReference type="PANTHER" id="PTHR43399">
    <property type="entry name" value="SUBTILISIN-RELATED"/>
    <property type="match status" value="1"/>
</dbReference>
<evidence type="ECO:0000256" key="2">
    <source>
        <dbReference type="ARBA" id="ARBA00022801"/>
    </source>
</evidence>
<dbReference type="InterPro" id="IPR051048">
    <property type="entry name" value="Peptidase_S8/S53_subtilisin"/>
</dbReference>
<reference evidence="7" key="2">
    <citation type="submission" date="2024-06" db="EMBL/GenBank/DDBJ databases">
        <authorList>
            <person name="Plum-Jensen L.E."/>
            <person name="Schramm A."/>
            <person name="Marshall I.P.G."/>
        </authorList>
    </citation>
    <scope>NUCLEOTIDE SEQUENCE</scope>
    <source>
        <strain evidence="7">Rat1</strain>
    </source>
</reference>
<evidence type="ECO:0000313" key="7">
    <source>
        <dbReference type="EMBL" id="XCN72708.1"/>
    </source>
</evidence>
<evidence type="ECO:0000256" key="1">
    <source>
        <dbReference type="ARBA" id="ARBA00022670"/>
    </source>
</evidence>
<dbReference type="GO" id="GO:0006508">
    <property type="term" value="P:proteolysis"/>
    <property type="evidence" value="ECO:0007669"/>
    <property type="project" value="UniProtKB-KW"/>
</dbReference>
<dbReference type="GO" id="GO:0004252">
    <property type="term" value="F:serine-type endopeptidase activity"/>
    <property type="evidence" value="ECO:0007669"/>
    <property type="project" value="InterPro"/>
</dbReference>
<feature type="signal peptide" evidence="5">
    <location>
        <begin position="1"/>
        <end position="22"/>
    </location>
</feature>
<organism evidence="7">
    <name type="scientific">Candidatus Electrothrix aestuarii</name>
    <dbReference type="NCBI Taxonomy" id="3062594"/>
    <lineage>
        <taxon>Bacteria</taxon>
        <taxon>Pseudomonadati</taxon>
        <taxon>Thermodesulfobacteriota</taxon>
        <taxon>Desulfobulbia</taxon>
        <taxon>Desulfobulbales</taxon>
        <taxon>Desulfobulbaceae</taxon>
        <taxon>Candidatus Electrothrix</taxon>
    </lineage>
</organism>
<dbReference type="SUPFAM" id="SSF49785">
    <property type="entry name" value="Galactose-binding domain-like"/>
    <property type="match status" value="1"/>
</dbReference>
<comment type="similarity">
    <text evidence="4">Belongs to the peptidase S8 family.</text>
</comment>
<sequence length="603" mass="64008">MSNVSYVLPVFALLIVSSSCWSQDVRGSDKQGEKLLDLAEVLKKNNMSALQNARELAKQKNWVIRAETPHGGFMELQGLTPKGVPIYYHTTNLDSADTISTDEVRSGGSLGLELDGSGMTVGQWDEAAVLSTHQELTGRVTQGDSPASISHHSTHIAGTLIASGVDADAIGMSPAAHLEAYDWNSDSAEMAAAAASGLLLSNHSYEQATGWWYLSSPMGSCSAERIWYGNNGDTEDYKFGFYDSSAQAADNIAYNAPYYLIVRSAGNNRADLSPEDGVDYCAWGTAGFETFNTTSTPRDDDCGSGGYDCISTAGTAKNILTISAVEDLLGGYPESGDPSAVVMTSFTGWGPTDDGRIKPDLVTSGMGVYSSIATSTAGYLSWSGTSMAVPGVTGSLLLLQQHYRNLHSGSFMRAATLKALAIHTADEAGPSDGPDYMFGWGLMNTKAAAKVISENGHSALIMEETYSPSIPYTLTVKASGDQPLVITTAWTDPPGTSPAIAVDPTDVMLVNDLDMTVSNGVITYYPYVLDGQNPSTPATTGDNDLDNVEQVVIDTPATGSYTITVFHEGDITGGTQEFSLIITGINPLKKQKKSLPWLMLLVK</sequence>
<dbReference type="EMBL" id="CP159373">
    <property type="protein sequence ID" value="XCN72708.1"/>
    <property type="molecule type" value="Genomic_DNA"/>
</dbReference>
<proteinExistence type="inferred from homology"/>
<evidence type="ECO:0000259" key="6">
    <source>
        <dbReference type="Pfam" id="PF00082"/>
    </source>
</evidence>
<evidence type="ECO:0000256" key="3">
    <source>
        <dbReference type="ARBA" id="ARBA00022825"/>
    </source>
</evidence>
<dbReference type="SUPFAM" id="SSF52743">
    <property type="entry name" value="Subtilisin-like"/>
    <property type="match status" value="1"/>
</dbReference>
<name>A0AAU8LU21_9BACT</name>
<dbReference type="CDD" id="cd04842">
    <property type="entry name" value="Peptidases_S8_Kp43_protease"/>
    <property type="match status" value="1"/>
</dbReference>
<dbReference type="Gene3D" id="2.60.120.380">
    <property type="match status" value="1"/>
</dbReference>
<dbReference type="KEGG" id="eaj:Q3M24_20840"/>
<dbReference type="PANTHER" id="PTHR43399:SF5">
    <property type="entry name" value="PEPTIDASE S8 FAMILY WITH PROTEASE-ASSOCIATED DOMAIN"/>
    <property type="match status" value="1"/>
</dbReference>